<organism evidence="2 3">
    <name type="scientific">Koribacter versatilis (strain Ellin345)</name>
    <dbReference type="NCBI Taxonomy" id="204669"/>
    <lineage>
        <taxon>Bacteria</taxon>
        <taxon>Pseudomonadati</taxon>
        <taxon>Acidobacteriota</taxon>
        <taxon>Terriglobia</taxon>
        <taxon>Terriglobales</taxon>
        <taxon>Candidatus Korobacteraceae</taxon>
        <taxon>Candidatus Korobacter</taxon>
    </lineage>
</organism>
<dbReference type="EC" id="3.1.11.5" evidence="2"/>
<dbReference type="InterPro" id="IPR027417">
    <property type="entry name" value="P-loop_NTPase"/>
</dbReference>
<dbReference type="EMBL" id="CP000360">
    <property type="protein sequence ID" value="ABF42622.1"/>
    <property type="molecule type" value="Genomic_DNA"/>
</dbReference>
<keyword evidence="2" id="KW-0347">Helicase</keyword>
<proteinExistence type="predicted"/>
<dbReference type="KEGG" id="aba:Acid345_3621"/>
<keyword evidence="2" id="KW-0067">ATP-binding</keyword>
<evidence type="ECO:0000259" key="1">
    <source>
        <dbReference type="Pfam" id="PF12705"/>
    </source>
</evidence>
<sequence>MGSQQSRIDRAVALARAGATVIADNTRAARRLRLEAEWQVLQEKRVCATPDVLPFEAWIQRTWTDALLAGVVDRALLKANVVAALWREIVANSTPGRDLLSHNAAAEQAQQAWKLIFDYKLPRSRALYSETAESKAFHDWAEAFEERCEREGWIDSSAATEQIAARAEQLPNLPKQIVAFGFDRFTPAQEALWRALRNAGCEVTVLAPESESNKDHARGLACADPSDEIRTSALWARKKLEENPSARVGVIVPRLEGLRETFATIFEDVLHPENRLLTRTATARAFEISLGRPLSEHPMVRAALRILRLATSSLNAEEFSALLRSRYIAGGTNEASARALVDFELRRKLRATVTLAQVLSGKAEEKVVGAPKMAKMLRAFFAKPAKTGKLTHTEWAAEAQRILRIMGWPGDEGEFSLNSEEFQVSKKWEELLKDFCALDQALPLKTASEMLRELERAAAEATFAAENEAAPVQIVGPLAASGETFDALWFCGLSDETWPQKGHPNPFIPFALQKSAGAPNTSAEWNLRDGERRTARLLQSANECVLSWPQRNDDGELRPSPLLAGVPPATDLEIADVRDWNSLQKGALLERYDDEKAPAIANEELKRRGTTVLQWQSGCPFRAFAQTRLAAEKLEESPLGANAIERGNIVDTALRFVWEELRESSNLNGGIPTMTLEFVIAGAIERALLEEFPSGEESWLVRHREIERERLSKLVHDWLDVERKRHPFHSVRSQVNVTVKLGELELKGRIDRLDQTVDGEYVVIDYKTTRKDLATSLWEMPRPQEPQLPIYAVGQQLESHEVAGVAFAQVRAGKPKYSGLATRKEIFGDSKNLAKFGEFAETLATWQPELEKLAGELLAGHAEVDPKVPPGVTNTTCRHCHLGSLCRIAELPLIADEGGEEDSDEE</sequence>
<dbReference type="SUPFAM" id="SSF52540">
    <property type="entry name" value="P-loop containing nucleoside triphosphate hydrolases"/>
    <property type="match status" value="1"/>
</dbReference>
<dbReference type="Gene3D" id="3.90.320.10">
    <property type="match status" value="1"/>
</dbReference>
<dbReference type="NCBIfam" id="TIGR03623">
    <property type="entry name" value="probable DNA repair protein"/>
    <property type="match status" value="1"/>
</dbReference>
<dbReference type="AlphaFoldDB" id="Q1IKH8"/>
<accession>Q1IKH8</accession>
<dbReference type="eggNOG" id="COG0210">
    <property type="taxonomic scope" value="Bacteria"/>
</dbReference>
<dbReference type="InterPro" id="IPR011604">
    <property type="entry name" value="PDDEXK-like_dom_sf"/>
</dbReference>
<dbReference type="Proteomes" id="UP000002432">
    <property type="component" value="Chromosome"/>
</dbReference>
<keyword evidence="2" id="KW-0378">Hydrolase</keyword>
<dbReference type="OrthoDB" id="9761147at2"/>
<dbReference type="InterPro" id="IPR038726">
    <property type="entry name" value="PDDEXK_AddAB-type"/>
</dbReference>
<dbReference type="eggNOG" id="COG2887">
    <property type="taxonomic scope" value="Bacteria"/>
</dbReference>
<protein>
    <submittedName>
        <fullName evidence="2">DNA helicase/exodeoxyribonuclease V, subunit B</fullName>
        <ecNumber evidence="2">3.1.11.5</ecNumber>
    </submittedName>
</protein>
<evidence type="ECO:0000313" key="3">
    <source>
        <dbReference type="Proteomes" id="UP000002432"/>
    </source>
</evidence>
<gene>
    <name evidence="2" type="ordered locus">Acid345_3621</name>
</gene>
<dbReference type="Pfam" id="PF12705">
    <property type="entry name" value="PDDEXK_1"/>
    <property type="match status" value="1"/>
</dbReference>
<feature type="domain" description="PD-(D/E)XK endonuclease-like" evidence="1">
    <location>
        <begin position="618"/>
        <end position="887"/>
    </location>
</feature>
<dbReference type="EnsemblBacteria" id="ABF42622">
    <property type="protein sequence ID" value="ABF42622"/>
    <property type="gene ID" value="Acid345_3621"/>
</dbReference>
<dbReference type="HOGENOM" id="CLU_014693_0_0_0"/>
<name>Q1IKH8_KORVE</name>
<keyword evidence="3" id="KW-1185">Reference proteome</keyword>
<dbReference type="RefSeq" id="WP_011524421.1">
    <property type="nucleotide sequence ID" value="NC_008009.1"/>
</dbReference>
<dbReference type="STRING" id="204669.Acid345_3621"/>
<dbReference type="GO" id="GO:0004386">
    <property type="term" value="F:helicase activity"/>
    <property type="evidence" value="ECO:0007669"/>
    <property type="project" value="UniProtKB-KW"/>
</dbReference>
<dbReference type="InterPro" id="IPR019925">
    <property type="entry name" value="DNA_repair_protein_predicted"/>
</dbReference>
<dbReference type="GO" id="GO:0008854">
    <property type="term" value="F:exodeoxyribonuclease V activity"/>
    <property type="evidence" value="ECO:0007669"/>
    <property type="project" value="UniProtKB-EC"/>
</dbReference>
<keyword evidence="2" id="KW-0547">Nucleotide-binding</keyword>
<reference evidence="2 3" key="1">
    <citation type="journal article" date="2009" name="Appl. Environ. Microbiol.">
        <title>Three genomes from the phylum Acidobacteria provide insight into the lifestyles of these microorganisms in soils.</title>
        <authorList>
            <person name="Ward N.L."/>
            <person name="Challacombe J.F."/>
            <person name="Janssen P.H."/>
            <person name="Henrissat B."/>
            <person name="Coutinho P.M."/>
            <person name="Wu M."/>
            <person name="Xie G."/>
            <person name="Haft D.H."/>
            <person name="Sait M."/>
            <person name="Badger J."/>
            <person name="Barabote R.D."/>
            <person name="Bradley B."/>
            <person name="Brettin T.S."/>
            <person name="Brinkac L.M."/>
            <person name="Bruce D."/>
            <person name="Creasy T."/>
            <person name="Daugherty S.C."/>
            <person name="Davidsen T.M."/>
            <person name="DeBoy R.T."/>
            <person name="Detter J.C."/>
            <person name="Dodson R.J."/>
            <person name="Durkin A.S."/>
            <person name="Ganapathy A."/>
            <person name="Gwinn-Giglio M."/>
            <person name="Han C.S."/>
            <person name="Khouri H."/>
            <person name="Kiss H."/>
            <person name="Kothari S.P."/>
            <person name="Madupu R."/>
            <person name="Nelson K.E."/>
            <person name="Nelson W.C."/>
            <person name="Paulsen I."/>
            <person name="Penn K."/>
            <person name="Ren Q."/>
            <person name="Rosovitz M.J."/>
            <person name="Selengut J.D."/>
            <person name="Shrivastava S."/>
            <person name="Sullivan S.A."/>
            <person name="Tapia R."/>
            <person name="Thompson L.S."/>
            <person name="Watkins K.L."/>
            <person name="Yang Q."/>
            <person name="Yu C."/>
            <person name="Zafar N."/>
            <person name="Zhou L."/>
            <person name="Kuske C.R."/>
        </authorList>
    </citation>
    <scope>NUCLEOTIDE SEQUENCE [LARGE SCALE GENOMIC DNA]</scope>
    <source>
        <strain evidence="2 3">Ellin345</strain>
    </source>
</reference>
<evidence type="ECO:0000313" key="2">
    <source>
        <dbReference type="EMBL" id="ABF42622.1"/>
    </source>
</evidence>